<evidence type="ECO:0000313" key="3">
    <source>
        <dbReference type="EMBL" id="BAD09743.1"/>
    </source>
</evidence>
<evidence type="ECO:0000313" key="4">
    <source>
        <dbReference type="Proteomes" id="UP000000763"/>
    </source>
</evidence>
<protein>
    <submittedName>
        <fullName evidence="3">Uncharacterized protein</fullName>
    </submittedName>
</protein>
<feature type="compositionally biased region" description="Low complexity" evidence="1">
    <location>
        <begin position="30"/>
        <end position="50"/>
    </location>
</feature>
<dbReference type="AlphaFoldDB" id="Q6ZBG5"/>
<name>Q6ZBG5_ORYSJ</name>
<reference evidence="3" key="2">
    <citation type="submission" date="2002-01" db="EMBL/GenBank/DDBJ databases">
        <title>Oryza sativa nipponbare(GA3) genomic DNA, chromosome 8, PAC clone:P0623F08.</title>
        <authorList>
            <person name="Sasaki T."/>
            <person name="Matsumoto T."/>
            <person name="Yamamoto K."/>
        </authorList>
    </citation>
    <scope>NUCLEOTIDE SEQUENCE</scope>
</reference>
<reference evidence="2" key="1">
    <citation type="submission" date="2001-09" db="EMBL/GenBank/DDBJ databases">
        <title>Oryza sativa nipponbare(GA3) genomic DNA, chromosome 8, BAC clone:OJ1323_A06.</title>
        <authorList>
            <person name="Sasaki T."/>
            <person name="Matsumoto T."/>
            <person name="Yamamoto K."/>
        </authorList>
    </citation>
    <scope>NUCLEOTIDE SEQUENCE</scope>
</reference>
<reference evidence="4" key="4">
    <citation type="journal article" date="2008" name="Nucleic Acids Res.">
        <title>The rice annotation project database (RAP-DB): 2008 update.</title>
        <authorList>
            <consortium name="The rice annotation project (RAP)"/>
        </authorList>
    </citation>
    <scope>GENOME REANNOTATION</scope>
    <source>
        <strain evidence="4">cv. Nipponbare</strain>
    </source>
</reference>
<dbReference type="EMBL" id="AP004163">
    <property type="protein sequence ID" value="BAD09229.1"/>
    <property type="molecule type" value="Genomic_DNA"/>
</dbReference>
<proteinExistence type="predicted"/>
<evidence type="ECO:0000313" key="2">
    <source>
        <dbReference type="EMBL" id="BAD09229.1"/>
    </source>
</evidence>
<evidence type="ECO:0000256" key="1">
    <source>
        <dbReference type="SAM" id="MobiDB-lite"/>
    </source>
</evidence>
<reference evidence="4" key="3">
    <citation type="journal article" date="2005" name="Nature">
        <title>The map-based sequence of the rice genome.</title>
        <authorList>
            <consortium name="International rice genome sequencing project (IRGSP)"/>
            <person name="Matsumoto T."/>
            <person name="Wu J."/>
            <person name="Kanamori H."/>
            <person name="Katayose Y."/>
            <person name="Fujisawa M."/>
            <person name="Namiki N."/>
            <person name="Mizuno H."/>
            <person name="Yamamoto K."/>
            <person name="Antonio B.A."/>
            <person name="Baba T."/>
            <person name="Sakata K."/>
            <person name="Nagamura Y."/>
            <person name="Aoki H."/>
            <person name="Arikawa K."/>
            <person name="Arita K."/>
            <person name="Bito T."/>
            <person name="Chiden Y."/>
            <person name="Fujitsuka N."/>
            <person name="Fukunaka R."/>
            <person name="Hamada M."/>
            <person name="Harada C."/>
            <person name="Hayashi A."/>
            <person name="Hijishita S."/>
            <person name="Honda M."/>
            <person name="Hosokawa S."/>
            <person name="Ichikawa Y."/>
            <person name="Idonuma A."/>
            <person name="Iijima M."/>
            <person name="Ikeda M."/>
            <person name="Ikeno M."/>
            <person name="Ito K."/>
            <person name="Ito S."/>
            <person name="Ito T."/>
            <person name="Ito Y."/>
            <person name="Ito Y."/>
            <person name="Iwabuchi A."/>
            <person name="Kamiya K."/>
            <person name="Karasawa W."/>
            <person name="Kurita K."/>
            <person name="Katagiri S."/>
            <person name="Kikuta A."/>
            <person name="Kobayashi H."/>
            <person name="Kobayashi N."/>
            <person name="Machita K."/>
            <person name="Maehara T."/>
            <person name="Masukawa M."/>
            <person name="Mizubayashi T."/>
            <person name="Mukai Y."/>
            <person name="Nagasaki H."/>
            <person name="Nagata Y."/>
            <person name="Naito S."/>
            <person name="Nakashima M."/>
            <person name="Nakama Y."/>
            <person name="Nakamichi Y."/>
            <person name="Nakamura M."/>
            <person name="Meguro A."/>
            <person name="Negishi M."/>
            <person name="Ohta I."/>
            <person name="Ohta T."/>
            <person name="Okamoto M."/>
            <person name="Ono N."/>
            <person name="Saji S."/>
            <person name="Sakaguchi M."/>
            <person name="Sakai K."/>
            <person name="Shibata M."/>
            <person name="Shimokawa T."/>
            <person name="Song J."/>
            <person name="Takazaki Y."/>
            <person name="Terasawa K."/>
            <person name="Tsugane M."/>
            <person name="Tsuji K."/>
            <person name="Ueda S."/>
            <person name="Waki K."/>
            <person name="Yamagata H."/>
            <person name="Yamamoto M."/>
            <person name="Yamamoto S."/>
            <person name="Yamane H."/>
            <person name="Yoshiki S."/>
            <person name="Yoshihara R."/>
            <person name="Yukawa K."/>
            <person name="Zhong H."/>
            <person name="Yano M."/>
            <person name="Yuan Q."/>
            <person name="Ouyang S."/>
            <person name="Liu J."/>
            <person name="Jones K.M."/>
            <person name="Gansberger K."/>
            <person name="Moffat K."/>
            <person name="Hill J."/>
            <person name="Bera J."/>
            <person name="Fadrosh D."/>
            <person name="Jin S."/>
            <person name="Johri S."/>
            <person name="Kim M."/>
            <person name="Overton L."/>
            <person name="Reardon M."/>
            <person name="Tsitrin T."/>
            <person name="Vuong H."/>
            <person name="Weaver B."/>
            <person name="Ciecko A."/>
            <person name="Tallon L."/>
            <person name="Jackson J."/>
            <person name="Pai G."/>
            <person name="Aken S.V."/>
            <person name="Utterback T."/>
            <person name="Reidmuller S."/>
            <person name="Feldblyum T."/>
            <person name="Hsiao J."/>
            <person name="Zismann V."/>
            <person name="Iobst S."/>
            <person name="de Vazeille A.R."/>
            <person name="Buell C.R."/>
            <person name="Ying K."/>
            <person name="Li Y."/>
            <person name="Lu T."/>
            <person name="Huang Y."/>
            <person name="Zhao Q."/>
            <person name="Feng Q."/>
            <person name="Zhang L."/>
            <person name="Zhu J."/>
            <person name="Weng Q."/>
            <person name="Mu J."/>
            <person name="Lu Y."/>
            <person name="Fan D."/>
            <person name="Liu Y."/>
            <person name="Guan J."/>
            <person name="Zhang Y."/>
            <person name="Yu S."/>
            <person name="Liu X."/>
            <person name="Zhang Y."/>
            <person name="Hong G."/>
            <person name="Han B."/>
            <person name="Choisne N."/>
            <person name="Demange N."/>
            <person name="Orjeda G."/>
            <person name="Samain S."/>
            <person name="Cattolico L."/>
            <person name="Pelletier E."/>
            <person name="Couloux A."/>
            <person name="Segurens B."/>
            <person name="Wincker P."/>
            <person name="D'Hont A."/>
            <person name="Scarpelli C."/>
            <person name="Weissenbach J."/>
            <person name="Salanoubat M."/>
            <person name="Quetier F."/>
            <person name="Yu Y."/>
            <person name="Kim H.R."/>
            <person name="Rambo T."/>
            <person name="Currie J."/>
            <person name="Collura K."/>
            <person name="Luo M."/>
            <person name="Yang T."/>
            <person name="Ammiraju J.S.S."/>
            <person name="Engler F."/>
            <person name="Soderlund C."/>
            <person name="Wing R.A."/>
            <person name="Palmer L.E."/>
            <person name="de la Bastide M."/>
            <person name="Spiegel L."/>
            <person name="Nascimento L."/>
            <person name="Zutavern T."/>
            <person name="O'Shaughnessy A."/>
            <person name="Dike S."/>
            <person name="Dedhia N."/>
            <person name="Preston R."/>
            <person name="Balija V."/>
            <person name="McCombie W.R."/>
            <person name="Chow T."/>
            <person name="Chen H."/>
            <person name="Chung M."/>
            <person name="Chen C."/>
            <person name="Shaw J."/>
            <person name="Wu H."/>
            <person name="Hsiao K."/>
            <person name="Chao Y."/>
            <person name="Chu M."/>
            <person name="Cheng C."/>
            <person name="Hour A."/>
            <person name="Lee P."/>
            <person name="Lin S."/>
            <person name="Lin Y."/>
            <person name="Liou J."/>
            <person name="Liu S."/>
            <person name="Hsing Y."/>
            <person name="Raghuvanshi S."/>
            <person name="Mohanty A."/>
            <person name="Bharti A.K."/>
            <person name="Gaur A."/>
            <person name="Gupta V."/>
            <person name="Kumar D."/>
            <person name="Ravi V."/>
            <person name="Vij S."/>
            <person name="Kapur A."/>
            <person name="Khurana P."/>
            <person name="Khurana P."/>
            <person name="Khurana J.P."/>
            <person name="Tyagi A.K."/>
            <person name="Gaikwad K."/>
            <person name="Singh A."/>
            <person name="Dalal V."/>
            <person name="Srivastava S."/>
            <person name="Dixit A."/>
            <person name="Pal A.K."/>
            <person name="Ghazi I.A."/>
            <person name="Yadav M."/>
            <person name="Pandit A."/>
            <person name="Bhargava A."/>
            <person name="Sureshbabu K."/>
            <person name="Batra K."/>
            <person name="Sharma T.R."/>
            <person name="Mohapatra T."/>
            <person name="Singh N.K."/>
            <person name="Messing J."/>
            <person name="Nelson A.B."/>
            <person name="Fuks G."/>
            <person name="Kavchok S."/>
            <person name="Keizer G."/>
            <person name="Linton E."/>
            <person name="Llaca V."/>
            <person name="Song R."/>
            <person name="Tanyolac B."/>
            <person name="Young S."/>
            <person name="Ho-Il K."/>
            <person name="Hahn J.H."/>
            <person name="Sangsakoo G."/>
            <person name="Vanavichit A."/>
            <person name="de Mattos Luiz.A.T."/>
            <person name="Zimmer P.D."/>
            <person name="Malone G."/>
            <person name="Dellagostin O."/>
            <person name="de Oliveira A.C."/>
            <person name="Bevan M."/>
            <person name="Bancroft I."/>
            <person name="Minx P."/>
            <person name="Cordum H."/>
            <person name="Wilson R."/>
            <person name="Cheng Z."/>
            <person name="Jin W."/>
            <person name="Jiang J."/>
            <person name="Leong S.A."/>
            <person name="Iwama H."/>
            <person name="Gojobori T."/>
            <person name="Itoh T."/>
            <person name="Niimura Y."/>
            <person name="Fujii Y."/>
            <person name="Habara T."/>
            <person name="Sakai H."/>
            <person name="Sato Y."/>
            <person name="Wilson G."/>
            <person name="Kumar K."/>
            <person name="McCouch S."/>
            <person name="Juretic N."/>
            <person name="Hoen D."/>
            <person name="Wright S."/>
            <person name="Bruskiewich R."/>
            <person name="Bureau T."/>
            <person name="Miyao A."/>
            <person name="Hirochika H."/>
            <person name="Nishikawa T."/>
            <person name="Kadowaki K."/>
            <person name="Sugiura M."/>
            <person name="Burr B."/>
            <person name="Sasaki T."/>
        </authorList>
    </citation>
    <scope>NUCLEOTIDE SEQUENCE [LARGE SCALE GENOMIC DNA]</scope>
    <source>
        <strain evidence="4">cv. Nipponbare</strain>
    </source>
</reference>
<sequence length="61" mass="6430">MAFCVAAPGAHRSRAEQEGLPRDSHPLPPTAGLLPLPLPPTAGRLPLPLRQTRSPAGFALR</sequence>
<gene>
    <name evidence="2" type="ORF">OJ1323_A06.12</name>
    <name evidence="3" type="ORF">P0623F08.45</name>
</gene>
<organism evidence="3 4">
    <name type="scientific">Oryza sativa subsp. japonica</name>
    <name type="common">Rice</name>
    <dbReference type="NCBI Taxonomy" id="39947"/>
    <lineage>
        <taxon>Eukaryota</taxon>
        <taxon>Viridiplantae</taxon>
        <taxon>Streptophyta</taxon>
        <taxon>Embryophyta</taxon>
        <taxon>Tracheophyta</taxon>
        <taxon>Spermatophyta</taxon>
        <taxon>Magnoliopsida</taxon>
        <taxon>Liliopsida</taxon>
        <taxon>Poales</taxon>
        <taxon>Poaceae</taxon>
        <taxon>BOP clade</taxon>
        <taxon>Oryzoideae</taxon>
        <taxon>Oryzeae</taxon>
        <taxon>Oryzinae</taxon>
        <taxon>Oryza</taxon>
        <taxon>Oryza sativa</taxon>
    </lineage>
</organism>
<accession>Q6ZBG5</accession>
<dbReference type="EMBL" id="AP004632">
    <property type="protein sequence ID" value="BAD09743.1"/>
    <property type="molecule type" value="Genomic_DNA"/>
</dbReference>
<dbReference type="Proteomes" id="UP000000763">
    <property type="component" value="Chromosome 8"/>
</dbReference>
<feature type="region of interest" description="Disordered" evidence="1">
    <location>
        <begin position="1"/>
        <end position="61"/>
    </location>
</feature>
<feature type="compositionally biased region" description="Basic and acidic residues" evidence="1">
    <location>
        <begin position="13"/>
        <end position="25"/>
    </location>
</feature>